<dbReference type="Proteomes" id="UP000016016">
    <property type="component" value="Unassembled WGS sequence"/>
</dbReference>
<name>E1GUE0_9BACT</name>
<protein>
    <submittedName>
        <fullName evidence="1">Uncharacterized protein</fullName>
    </submittedName>
</protein>
<dbReference type="EMBL" id="ADFQ01000019">
    <property type="protein sequence ID" value="EFN91708.1"/>
    <property type="molecule type" value="Genomic_DNA"/>
</dbReference>
<comment type="caution">
    <text evidence="1">The sequence shown here is derived from an EMBL/GenBank/DDBJ whole genome shotgun (WGS) entry which is preliminary data.</text>
</comment>
<reference evidence="1 2" key="1">
    <citation type="submission" date="2010-09" db="EMBL/GenBank/DDBJ databases">
        <authorList>
            <person name="Harkins D.M."/>
            <person name="Madupu R."/>
            <person name="Durkin A.S."/>
            <person name="Torralba M."/>
            <person name="Methe B."/>
            <person name="Sutton G.G."/>
            <person name="Nelson K.E."/>
        </authorList>
    </citation>
    <scope>NUCLEOTIDE SEQUENCE [LARGE SCALE GENOMIC DNA]</scope>
    <source>
        <strain evidence="1 2">CRIS 21A-A</strain>
    </source>
</reference>
<organism evidence="1 2">
    <name type="scientific">Prevotella amnii CRIS 21A-A</name>
    <dbReference type="NCBI Taxonomy" id="679191"/>
    <lineage>
        <taxon>Bacteria</taxon>
        <taxon>Pseudomonadati</taxon>
        <taxon>Bacteroidota</taxon>
        <taxon>Bacteroidia</taxon>
        <taxon>Bacteroidales</taxon>
        <taxon>Prevotellaceae</taxon>
        <taxon>Prevotella</taxon>
    </lineage>
</organism>
<evidence type="ECO:0000313" key="2">
    <source>
        <dbReference type="Proteomes" id="UP000016016"/>
    </source>
</evidence>
<dbReference type="RefSeq" id="WP_008447447.1">
    <property type="nucleotide sequence ID" value="NZ_ADFQ01000019.1"/>
</dbReference>
<accession>E1GUE0</accession>
<dbReference type="eggNOG" id="ENOG5033XPW">
    <property type="taxonomic scope" value="Bacteria"/>
</dbReference>
<dbReference type="AlphaFoldDB" id="E1GUE0"/>
<proteinExistence type="predicted"/>
<sequence length="150" mass="17451">MKSIEFQIAKGEVYNEVAKTTSYTGAKMENDEDAYDRIFTTDEDKAMLERFWNESKNMVAGSLKKVLGIEQEVSDLYTLGLELSNSFDENLKESMQRSLFSFFVMNITSKWYTFTNKKEAESYAKSAATDMEDILRKAYFKKKPIRPTYE</sequence>
<gene>
    <name evidence="1" type="ORF">HMPREF9018_0441</name>
</gene>
<evidence type="ECO:0000313" key="1">
    <source>
        <dbReference type="EMBL" id="EFN91708.1"/>
    </source>
</evidence>